<dbReference type="GO" id="GO:0016491">
    <property type="term" value="F:oxidoreductase activity"/>
    <property type="evidence" value="ECO:0007669"/>
    <property type="project" value="UniProtKB-KW"/>
</dbReference>
<dbReference type="InterPro" id="IPR002347">
    <property type="entry name" value="SDR_fam"/>
</dbReference>
<protein>
    <submittedName>
        <fullName evidence="3">Short-chain dehydrogenase</fullName>
    </submittedName>
</protein>
<dbReference type="eggNOG" id="COG1028">
    <property type="taxonomic scope" value="Bacteria"/>
</dbReference>
<evidence type="ECO:0000256" key="1">
    <source>
        <dbReference type="ARBA" id="ARBA00022857"/>
    </source>
</evidence>
<keyword evidence="4" id="KW-1185">Reference proteome</keyword>
<reference evidence="3 4" key="2">
    <citation type="submission" date="2014-10" db="EMBL/GenBank/DDBJ databases">
        <title>Comparative genomics of the Paenibacillus odorifer group.</title>
        <authorList>
            <person name="Tsai Y.-C."/>
            <person name="Martin N."/>
            <person name="Korlach J."/>
            <person name="Wiedmann M."/>
        </authorList>
    </citation>
    <scope>NUCLEOTIDE SEQUENCE [LARGE SCALE GENOMIC DNA]</scope>
    <source>
        <strain evidence="3 4">DSM 18334</strain>
    </source>
</reference>
<proteinExistence type="predicted"/>
<dbReference type="GO" id="GO:0005737">
    <property type="term" value="C:cytoplasm"/>
    <property type="evidence" value="ECO:0007669"/>
    <property type="project" value="TreeGrafter"/>
</dbReference>
<dbReference type="STRING" id="268407.PWYN_09405"/>
<accession>A0A098MD93</accession>
<evidence type="ECO:0000313" key="3">
    <source>
        <dbReference type="EMBL" id="KGE19532.1"/>
    </source>
</evidence>
<name>A0A098MD93_9BACL</name>
<dbReference type="AlphaFoldDB" id="A0A098MD93"/>
<dbReference type="Pfam" id="PF00106">
    <property type="entry name" value="adh_short"/>
    <property type="match status" value="1"/>
</dbReference>
<dbReference type="SUPFAM" id="SSF51735">
    <property type="entry name" value="NAD(P)-binding Rossmann-fold domains"/>
    <property type="match status" value="1"/>
</dbReference>
<dbReference type="InterPro" id="IPR051468">
    <property type="entry name" value="Fungal_SecMetab_SDRs"/>
</dbReference>
<dbReference type="PANTHER" id="PTHR43544">
    <property type="entry name" value="SHORT-CHAIN DEHYDROGENASE/REDUCTASE"/>
    <property type="match status" value="1"/>
</dbReference>
<dbReference type="PANTHER" id="PTHR43544:SF7">
    <property type="entry name" value="NADB-LER2"/>
    <property type="match status" value="1"/>
</dbReference>
<comment type="caution">
    <text evidence="3">The sequence shown here is derived from an EMBL/GenBank/DDBJ whole genome shotgun (WGS) entry which is preliminary data.</text>
</comment>
<dbReference type="Gene3D" id="3.40.50.720">
    <property type="entry name" value="NAD(P)-binding Rossmann-like Domain"/>
    <property type="match status" value="1"/>
</dbReference>
<evidence type="ECO:0000256" key="2">
    <source>
        <dbReference type="ARBA" id="ARBA00023002"/>
    </source>
</evidence>
<reference evidence="3 4" key="1">
    <citation type="submission" date="2014-08" db="EMBL/GenBank/DDBJ databases">
        <authorList>
            <person name="den Bakker H.C."/>
        </authorList>
    </citation>
    <scope>NUCLEOTIDE SEQUENCE [LARGE SCALE GENOMIC DNA]</scope>
    <source>
        <strain evidence="3 4">DSM 18334</strain>
    </source>
</reference>
<evidence type="ECO:0000313" key="4">
    <source>
        <dbReference type="Proteomes" id="UP000029734"/>
    </source>
</evidence>
<gene>
    <name evidence="3" type="ORF">PWYN_09405</name>
</gene>
<dbReference type="Proteomes" id="UP000029734">
    <property type="component" value="Unassembled WGS sequence"/>
</dbReference>
<dbReference type="InterPro" id="IPR036291">
    <property type="entry name" value="NAD(P)-bd_dom_sf"/>
</dbReference>
<sequence>MKKTACVTGADRGLGFYISEWLLKHDYTVFAGQYMEESEELTALKDTYPDQLELVPLDIGSDVSVKRAARLIAGKTRHVDLIVNNAGIIHKDDDATMLVELDYEVISRLYNVNTLGALRVSNALMGLLLQGSRKLIVNISSEAGSISRNQRTNMYGYCMSKSALNMQSSLMHNHLKELGGQVMVFHPGWLQSYMNGQKNEEATTPPDESASKIMTIVQDAQKYLGQEPAYLDLDGNPWPW</sequence>
<dbReference type="EMBL" id="JQCR01000002">
    <property type="protein sequence ID" value="KGE19532.1"/>
    <property type="molecule type" value="Genomic_DNA"/>
</dbReference>
<keyword evidence="2" id="KW-0560">Oxidoreductase</keyword>
<organism evidence="3 4">
    <name type="scientific">Paenibacillus wynnii</name>
    <dbReference type="NCBI Taxonomy" id="268407"/>
    <lineage>
        <taxon>Bacteria</taxon>
        <taxon>Bacillati</taxon>
        <taxon>Bacillota</taxon>
        <taxon>Bacilli</taxon>
        <taxon>Bacillales</taxon>
        <taxon>Paenibacillaceae</taxon>
        <taxon>Paenibacillus</taxon>
    </lineage>
</organism>
<dbReference type="OrthoDB" id="5786478at2"/>
<keyword evidence="1" id="KW-0521">NADP</keyword>
<dbReference type="RefSeq" id="WP_036650543.1">
    <property type="nucleotide sequence ID" value="NZ_JQCR01000002.1"/>
</dbReference>
<dbReference type="PRINTS" id="PR00081">
    <property type="entry name" value="GDHRDH"/>
</dbReference>